<dbReference type="Proteomes" id="UP000887565">
    <property type="component" value="Unplaced"/>
</dbReference>
<proteinExistence type="predicted"/>
<evidence type="ECO:0000313" key="2">
    <source>
        <dbReference type="WBParaSite" id="nRc.2.0.1.t39806-RA"/>
    </source>
</evidence>
<protein>
    <submittedName>
        <fullName evidence="2">Uncharacterized protein</fullName>
    </submittedName>
</protein>
<accession>A0A915KM00</accession>
<evidence type="ECO:0000313" key="1">
    <source>
        <dbReference type="Proteomes" id="UP000887565"/>
    </source>
</evidence>
<reference evidence="2" key="1">
    <citation type="submission" date="2022-11" db="UniProtKB">
        <authorList>
            <consortium name="WormBaseParasite"/>
        </authorList>
    </citation>
    <scope>IDENTIFICATION</scope>
</reference>
<dbReference type="AlphaFoldDB" id="A0A915KM00"/>
<dbReference type="WBParaSite" id="nRc.2.0.1.t39806-RA">
    <property type="protein sequence ID" value="nRc.2.0.1.t39806-RA"/>
    <property type="gene ID" value="nRc.2.0.1.g39806"/>
</dbReference>
<organism evidence="1 2">
    <name type="scientific">Romanomermis culicivorax</name>
    <name type="common">Nematode worm</name>
    <dbReference type="NCBI Taxonomy" id="13658"/>
    <lineage>
        <taxon>Eukaryota</taxon>
        <taxon>Metazoa</taxon>
        <taxon>Ecdysozoa</taxon>
        <taxon>Nematoda</taxon>
        <taxon>Enoplea</taxon>
        <taxon>Dorylaimia</taxon>
        <taxon>Mermithida</taxon>
        <taxon>Mermithoidea</taxon>
        <taxon>Mermithidae</taxon>
        <taxon>Romanomermis</taxon>
    </lineage>
</organism>
<sequence length="153" mass="17491">MTPMLTPLPAEILQLVENFKNFLKTQLNFSESILAEYYDVENGPNFQESLRKLNANLIEQKSKLEIYGQKSQDLKAESRRDLRSAEMALHLVESPNSGYTHYGYMVLINFLTNAALVSEEKLANLTRQIQIYENMLISRKYGPNLSSTGANLR</sequence>
<name>A0A915KM00_ROMCU</name>
<keyword evidence="1" id="KW-1185">Reference proteome</keyword>